<evidence type="ECO:0000313" key="2">
    <source>
        <dbReference type="Proteomes" id="UP000756132"/>
    </source>
</evidence>
<dbReference type="AlphaFoldDB" id="A0A9Q8UWA6"/>
<sequence length="127" mass="14470">MATDSRDSRLLSLPAELRNKIYRLVLVEDSEIIIPPWGPLPAPPGLLATNTQIRNEASSIYFQENNFHFVIYESNAVFFLTFRDSSRAQAYHAQISRGIIEPTSPSWENAKIWLRAFYDGRAPNEGD</sequence>
<dbReference type="InterPro" id="IPR038883">
    <property type="entry name" value="AN11006-like"/>
</dbReference>
<dbReference type="PANTHER" id="PTHR42085">
    <property type="entry name" value="F-BOX DOMAIN-CONTAINING PROTEIN"/>
    <property type="match status" value="1"/>
</dbReference>
<name>A0A9Q8UWA6_PASFU</name>
<accession>A0A9Q8UWA6</accession>
<dbReference type="Proteomes" id="UP000756132">
    <property type="component" value="Chromosome 12"/>
</dbReference>
<protein>
    <submittedName>
        <fullName evidence="1">Uncharacterized protein</fullName>
    </submittedName>
</protein>
<keyword evidence="2" id="KW-1185">Reference proteome</keyword>
<organism evidence="1 2">
    <name type="scientific">Passalora fulva</name>
    <name type="common">Tomato leaf mold</name>
    <name type="synonym">Cladosporium fulvum</name>
    <dbReference type="NCBI Taxonomy" id="5499"/>
    <lineage>
        <taxon>Eukaryota</taxon>
        <taxon>Fungi</taxon>
        <taxon>Dikarya</taxon>
        <taxon>Ascomycota</taxon>
        <taxon>Pezizomycotina</taxon>
        <taxon>Dothideomycetes</taxon>
        <taxon>Dothideomycetidae</taxon>
        <taxon>Mycosphaerellales</taxon>
        <taxon>Mycosphaerellaceae</taxon>
        <taxon>Fulvia</taxon>
    </lineage>
</organism>
<dbReference type="EMBL" id="CP090174">
    <property type="protein sequence ID" value="UJO24790.1"/>
    <property type="molecule type" value="Genomic_DNA"/>
</dbReference>
<gene>
    <name evidence="1" type="ORF">CLAFUR5_13972</name>
</gene>
<dbReference type="OrthoDB" id="3934270at2759"/>
<dbReference type="GeneID" id="71993850"/>
<proteinExistence type="predicted"/>
<reference evidence="1" key="1">
    <citation type="submission" date="2021-12" db="EMBL/GenBank/DDBJ databases">
        <authorList>
            <person name="Zaccaron A."/>
            <person name="Stergiopoulos I."/>
        </authorList>
    </citation>
    <scope>NUCLEOTIDE SEQUENCE</scope>
    <source>
        <strain evidence="1">Race5_Kim</strain>
    </source>
</reference>
<dbReference type="KEGG" id="ffu:CLAFUR5_13972"/>
<evidence type="ECO:0000313" key="1">
    <source>
        <dbReference type="EMBL" id="UJO24790.1"/>
    </source>
</evidence>
<dbReference type="RefSeq" id="XP_047769156.1">
    <property type="nucleotide sequence ID" value="XM_047913120.1"/>
</dbReference>
<reference evidence="1" key="2">
    <citation type="journal article" date="2022" name="Microb. Genom.">
        <title>A chromosome-scale genome assembly of the tomato pathogen Cladosporium fulvum reveals a compartmentalized genome architecture and the presence of a dispensable chromosome.</title>
        <authorList>
            <person name="Zaccaron A.Z."/>
            <person name="Chen L.H."/>
            <person name="Samaras A."/>
            <person name="Stergiopoulos I."/>
        </authorList>
    </citation>
    <scope>NUCLEOTIDE SEQUENCE</scope>
    <source>
        <strain evidence="1">Race5_Kim</strain>
    </source>
</reference>
<dbReference type="PANTHER" id="PTHR42085:SF1">
    <property type="entry name" value="F-BOX DOMAIN-CONTAINING PROTEIN"/>
    <property type="match status" value="1"/>
</dbReference>